<name>R7U2L4_CAPTE</name>
<gene>
    <name evidence="18" type="ORF">CAPTEDRAFT_169908</name>
</gene>
<protein>
    <recommendedName>
        <fullName evidence="6">IST1 homolog</fullName>
    </recommendedName>
    <alternativeName>
        <fullName evidence="14">Charged multivesicular body protein 8</fullName>
    </alternativeName>
</protein>
<accession>R7U2L4</accession>
<reference evidence="18 20" key="2">
    <citation type="journal article" date="2013" name="Nature">
        <title>Insights into bilaterian evolution from three spiralian genomes.</title>
        <authorList>
            <person name="Simakov O."/>
            <person name="Marletaz F."/>
            <person name="Cho S.J."/>
            <person name="Edsinger-Gonzales E."/>
            <person name="Havlak P."/>
            <person name="Hellsten U."/>
            <person name="Kuo D.H."/>
            <person name="Larsson T."/>
            <person name="Lv J."/>
            <person name="Arendt D."/>
            <person name="Savage R."/>
            <person name="Osoegawa K."/>
            <person name="de Jong P."/>
            <person name="Grimwood J."/>
            <person name="Chapman J.A."/>
            <person name="Shapiro H."/>
            <person name="Aerts A."/>
            <person name="Otillar R.P."/>
            <person name="Terry A.Y."/>
            <person name="Boore J.L."/>
            <person name="Grigoriev I.V."/>
            <person name="Lindberg D.R."/>
            <person name="Seaver E.C."/>
            <person name="Weisblat D.A."/>
            <person name="Putnam N.H."/>
            <person name="Rokhsar D.S."/>
        </authorList>
    </citation>
    <scope>NUCLEOTIDE SEQUENCE</scope>
    <source>
        <strain evidence="18 20">I ESC-2004</strain>
    </source>
</reference>
<dbReference type="GO" id="GO:0005813">
    <property type="term" value="C:centrosome"/>
    <property type="evidence" value="ECO:0007669"/>
    <property type="project" value="UniProtKB-SubCell"/>
</dbReference>
<evidence type="ECO:0000256" key="1">
    <source>
        <dbReference type="ARBA" id="ARBA00004214"/>
    </source>
</evidence>
<dbReference type="EnsemblMetazoa" id="CapteT169908">
    <property type="protein sequence ID" value="CapteP169908"/>
    <property type="gene ID" value="CapteG169908"/>
</dbReference>
<evidence type="ECO:0000256" key="16">
    <source>
        <dbReference type="ARBA" id="ARBA00046920"/>
    </source>
</evidence>
<dbReference type="OMA" id="HEFVEMS"/>
<dbReference type="EMBL" id="AMQN01001861">
    <property type="status" value="NOT_ANNOTATED_CDS"/>
    <property type="molecule type" value="Genomic_DNA"/>
</dbReference>
<comment type="subunit">
    <text evidence="16">Interacts with CHMP1A, CHMP1B, VPS4A and VTA1. Interacts with SPAST, STAMBP, and USP8. May interact with VPS37B. May associate with the ESCRT-I complex. Interacts with MITD1, in competition with VSP4. Interacts with SPART (via MIT domain); leading to the recruitment of SPART to midbodies. Interacts with SPAST.</text>
</comment>
<keyword evidence="10" id="KW-0206">Cytoskeleton</keyword>
<evidence type="ECO:0000256" key="14">
    <source>
        <dbReference type="ARBA" id="ARBA00032374"/>
    </source>
</evidence>
<evidence type="ECO:0000313" key="19">
    <source>
        <dbReference type="EnsemblMetazoa" id="CapteP169908"/>
    </source>
</evidence>
<feature type="compositionally biased region" description="Polar residues" evidence="17">
    <location>
        <begin position="226"/>
        <end position="237"/>
    </location>
</feature>
<evidence type="ECO:0000256" key="2">
    <source>
        <dbReference type="ARBA" id="ARBA00004259"/>
    </source>
</evidence>
<feature type="region of interest" description="Disordered" evidence="17">
    <location>
        <begin position="184"/>
        <end position="272"/>
    </location>
</feature>
<evidence type="ECO:0000256" key="8">
    <source>
        <dbReference type="ARBA" id="ARBA00022553"/>
    </source>
</evidence>
<reference evidence="20" key="1">
    <citation type="submission" date="2012-12" db="EMBL/GenBank/DDBJ databases">
        <authorList>
            <person name="Hellsten U."/>
            <person name="Grimwood J."/>
            <person name="Chapman J.A."/>
            <person name="Shapiro H."/>
            <person name="Aerts A."/>
            <person name="Otillar R.P."/>
            <person name="Terry A.Y."/>
            <person name="Boore J.L."/>
            <person name="Simakov O."/>
            <person name="Marletaz F."/>
            <person name="Cho S.-J."/>
            <person name="Edsinger-Gonzales E."/>
            <person name="Havlak P."/>
            <person name="Kuo D.-H."/>
            <person name="Larsson T."/>
            <person name="Lv J."/>
            <person name="Arendt D."/>
            <person name="Savage R."/>
            <person name="Osoegawa K."/>
            <person name="de Jong P."/>
            <person name="Lindberg D.R."/>
            <person name="Seaver E.C."/>
            <person name="Weisblat D.A."/>
            <person name="Putnam N.H."/>
            <person name="Grigoriev I.V."/>
            <person name="Rokhsar D.S."/>
        </authorList>
    </citation>
    <scope>NUCLEOTIDE SEQUENCE</scope>
    <source>
        <strain evidence="20">I ESC-2004</strain>
    </source>
</reference>
<dbReference type="Proteomes" id="UP000014760">
    <property type="component" value="Unassembled WGS sequence"/>
</dbReference>
<comment type="similarity">
    <text evidence="5">Belongs to the IST1 family.</text>
</comment>
<evidence type="ECO:0000256" key="7">
    <source>
        <dbReference type="ARBA" id="ARBA00022490"/>
    </source>
</evidence>
<organism evidence="18">
    <name type="scientific">Capitella teleta</name>
    <name type="common">Polychaete worm</name>
    <dbReference type="NCBI Taxonomy" id="283909"/>
    <lineage>
        <taxon>Eukaryota</taxon>
        <taxon>Metazoa</taxon>
        <taxon>Spiralia</taxon>
        <taxon>Lophotrochozoa</taxon>
        <taxon>Annelida</taxon>
        <taxon>Polychaeta</taxon>
        <taxon>Sedentaria</taxon>
        <taxon>Scolecida</taxon>
        <taxon>Capitellidae</taxon>
        <taxon>Capitella</taxon>
    </lineage>
</organism>
<dbReference type="Gene3D" id="1.20.1260.60">
    <property type="entry name" value="Vacuolar protein sorting-associated protein Ist1"/>
    <property type="match status" value="1"/>
</dbReference>
<evidence type="ECO:0000256" key="6">
    <source>
        <dbReference type="ARBA" id="ARBA00014513"/>
    </source>
</evidence>
<dbReference type="HOGENOM" id="CLU_037652_0_0_1"/>
<evidence type="ECO:0000313" key="18">
    <source>
        <dbReference type="EMBL" id="ELU00235.1"/>
    </source>
</evidence>
<dbReference type="STRING" id="283909.R7U2L4"/>
<evidence type="ECO:0000313" key="20">
    <source>
        <dbReference type="Proteomes" id="UP000014760"/>
    </source>
</evidence>
<comment type="subcellular location">
    <subcellularLocation>
        <location evidence="3">Cytoplasm</location>
        <location evidence="3">Cytoskeleton</location>
        <location evidence="3">Microtubule organizing center</location>
        <location evidence="3">Centrosome</location>
    </subcellularLocation>
    <subcellularLocation>
        <location evidence="4">Cytoplasmic vesicle</location>
    </subcellularLocation>
    <subcellularLocation>
        <location evidence="1">Midbody</location>
    </subcellularLocation>
    <subcellularLocation>
        <location evidence="2">Nucleus envelope</location>
    </subcellularLocation>
</comment>
<evidence type="ECO:0000256" key="4">
    <source>
        <dbReference type="ARBA" id="ARBA00004541"/>
    </source>
</evidence>
<dbReference type="GO" id="GO:0031410">
    <property type="term" value="C:cytoplasmic vesicle"/>
    <property type="evidence" value="ECO:0007669"/>
    <property type="project" value="UniProtKB-SubCell"/>
</dbReference>
<evidence type="ECO:0000256" key="17">
    <source>
        <dbReference type="SAM" id="MobiDB-lite"/>
    </source>
</evidence>
<dbReference type="FunFam" id="1.20.1260.60:FF:000001">
    <property type="entry name" value="IST1 homolog isoform X1"/>
    <property type="match status" value="1"/>
</dbReference>
<keyword evidence="20" id="KW-1185">Reference proteome</keyword>
<evidence type="ECO:0000256" key="10">
    <source>
        <dbReference type="ARBA" id="ARBA00023212"/>
    </source>
</evidence>
<sequence length="288" mass="31685">MFSRGPQYDKLSTNLRLAINRLKLLEKKKTELAVKARREIVEFLNNGKEDRARIRVEHIAREDFLVEAMEIVEMYCDLLLARMGLIQSSKEIDDGLLEPIASIIWATPRLISEVQELKVVKDQLTAKYGKEFVHMCTTNGEGSVNEKLMHKLSVQAIPRPLTDKYLEEIAKCYNVPFSSGSDSIEIDESFENPDNKGGFGGGGGGGAKRASISSPRGNVPFAYPQPHSQTYPQNAPSAPQGGLEVDTLFGDLPSVPNSGNAPGSVSVGGESVDFDDLTKRFDALKKKK</sequence>
<dbReference type="EMBL" id="KB306105">
    <property type="protein sequence ID" value="ELU00235.1"/>
    <property type="molecule type" value="Genomic_DNA"/>
</dbReference>
<keyword evidence="8" id="KW-0597">Phosphoprotein</keyword>
<keyword evidence="12" id="KW-0131">Cell cycle</keyword>
<proteinExistence type="inferred from homology"/>
<dbReference type="GO" id="GO:0005635">
    <property type="term" value="C:nuclear envelope"/>
    <property type="evidence" value="ECO:0007669"/>
    <property type="project" value="UniProtKB-SubCell"/>
</dbReference>
<dbReference type="Pfam" id="PF03398">
    <property type="entry name" value="Ist1"/>
    <property type="match status" value="1"/>
</dbReference>
<evidence type="ECO:0000256" key="12">
    <source>
        <dbReference type="ARBA" id="ARBA00023306"/>
    </source>
</evidence>
<evidence type="ECO:0000256" key="13">
    <source>
        <dbReference type="ARBA" id="ARBA00023329"/>
    </source>
</evidence>
<dbReference type="PANTHER" id="PTHR12161">
    <property type="entry name" value="IST1 FAMILY MEMBER"/>
    <property type="match status" value="1"/>
</dbReference>
<dbReference type="GO" id="GO:0051301">
    <property type="term" value="P:cell division"/>
    <property type="evidence" value="ECO:0007669"/>
    <property type="project" value="UniProtKB-KW"/>
</dbReference>
<dbReference type="OrthoDB" id="29853at2759"/>
<dbReference type="PANTHER" id="PTHR12161:SF5">
    <property type="entry name" value="IST1 HOMOLOG"/>
    <property type="match status" value="1"/>
</dbReference>
<dbReference type="AlphaFoldDB" id="R7U2L4"/>
<evidence type="ECO:0000256" key="3">
    <source>
        <dbReference type="ARBA" id="ARBA00004300"/>
    </source>
</evidence>
<dbReference type="InterPro" id="IPR042277">
    <property type="entry name" value="IST1-like"/>
</dbReference>
<evidence type="ECO:0000256" key="9">
    <source>
        <dbReference type="ARBA" id="ARBA00022618"/>
    </source>
</evidence>
<evidence type="ECO:0000256" key="15">
    <source>
        <dbReference type="ARBA" id="ARBA00046124"/>
    </source>
</evidence>
<evidence type="ECO:0000256" key="5">
    <source>
        <dbReference type="ARBA" id="ARBA00005536"/>
    </source>
</evidence>
<keyword evidence="11" id="KW-0539">Nucleus</keyword>
<keyword evidence="9" id="KW-0132">Cell division</keyword>
<evidence type="ECO:0000256" key="11">
    <source>
        <dbReference type="ARBA" id="ARBA00023242"/>
    </source>
</evidence>
<dbReference type="GO" id="GO:0015031">
    <property type="term" value="P:protein transport"/>
    <property type="evidence" value="ECO:0007669"/>
    <property type="project" value="InterPro"/>
</dbReference>
<dbReference type="InterPro" id="IPR005061">
    <property type="entry name" value="Ist1"/>
</dbReference>
<feature type="compositionally biased region" description="Gly residues" evidence="17">
    <location>
        <begin position="197"/>
        <end position="207"/>
    </location>
</feature>
<keyword evidence="7" id="KW-0963">Cytoplasm</keyword>
<dbReference type="GO" id="GO:0030496">
    <property type="term" value="C:midbody"/>
    <property type="evidence" value="ECO:0007669"/>
    <property type="project" value="UniProtKB-SubCell"/>
</dbReference>
<keyword evidence="13" id="KW-0968">Cytoplasmic vesicle</keyword>
<reference evidence="19" key="3">
    <citation type="submission" date="2015-06" db="UniProtKB">
        <authorList>
            <consortium name="EnsemblMetazoa"/>
        </authorList>
    </citation>
    <scope>IDENTIFICATION</scope>
</reference>
<comment type="function">
    <text evidence="15">ESCRT-III-like protein involved in cytokinesis, nuclear envelope reassembly and endosomal tubulation. Is required for efficient abscission during cytokinesis. Involved in recruiting VPS4A and/or VPS4B to the midbody of dividing cells. During late anaphase, involved in nuclear envelope reassembly and mitotic spindle disassembly together with the ESCRT-III complex: IST1 acts by mediating the recruitment of SPAST to the nuclear membrane, leading to microtubule severing. Recruited to the reforming nuclear envelope (NE) during anaphase by LEMD2. Regulates early endosomal tubulation together with the ESCRT-III complex by mediating the recruitment of SPAST.</text>
</comment>